<accession>A0A069QIU2</accession>
<gene>
    <name evidence="1" type="ORF">HMPREF1991_01151</name>
</gene>
<evidence type="ECO:0000313" key="2">
    <source>
        <dbReference type="Proteomes" id="UP000027442"/>
    </source>
</evidence>
<protein>
    <submittedName>
        <fullName evidence="1">Uncharacterized protein</fullName>
    </submittedName>
</protein>
<reference evidence="1 2" key="1">
    <citation type="submission" date="2013-08" db="EMBL/GenBank/DDBJ databases">
        <authorList>
            <person name="Weinstock G."/>
            <person name="Sodergren E."/>
            <person name="Wylie T."/>
            <person name="Fulton L."/>
            <person name="Fulton R."/>
            <person name="Fronick C."/>
            <person name="O'Laughlin M."/>
            <person name="Godfrey J."/>
            <person name="Miner T."/>
            <person name="Herter B."/>
            <person name="Appelbaum E."/>
            <person name="Cordes M."/>
            <person name="Lek S."/>
            <person name="Wollam A."/>
            <person name="Pepin K.H."/>
            <person name="Palsikar V.B."/>
            <person name="Mitreva M."/>
            <person name="Wilson R.K."/>
        </authorList>
    </citation>
    <scope>NUCLEOTIDE SEQUENCE [LARGE SCALE GENOMIC DNA]</scope>
    <source>
        <strain evidence="1 2">ATCC 15930</strain>
    </source>
</reference>
<sequence>MRKPAGECWGGGLYARPQIVGFKNVAIYAVFLLVCSVKPLD</sequence>
<comment type="caution">
    <text evidence="1">The sequence shown here is derived from an EMBL/GenBank/DDBJ whole genome shotgun (WGS) entry which is preliminary data.</text>
</comment>
<dbReference type="EMBL" id="JNGW01000045">
    <property type="protein sequence ID" value="KDR52758.1"/>
    <property type="molecule type" value="Genomic_DNA"/>
</dbReference>
<keyword evidence="2" id="KW-1185">Reference proteome</keyword>
<dbReference type="PATRIC" id="fig|1122985.7.peg.1192"/>
<name>A0A069QIU2_HOYLO</name>
<dbReference type="AlphaFoldDB" id="A0A069QIU2"/>
<proteinExistence type="predicted"/>
<dbReference type="Proteomes" id="UP000027442">
    <property type="component" value="Unassembled WGS sequence"/>
</dbReference>
<evidence type="ECO:0000313" key="1">
    <source>
        <dbReference type="EMBL" id="KDR52758.1"/>
    </source>
</evidence>
<dbReference type="HOGENOM" id="CLU_3274511_0_0_10"/>
<organism evidence="1 2">
    <name type="scientific">Hoylesella loescheii DSM 19665 = JCM 12249 = ATCC 15930</name>
    <dbReference type="NCBI Taxonomy" id="1122985"/>
    <lineage>
        <taxon>Bacteria</taxon>
        <taxon>Pseudomonadati</taxon>
        <taxon>Bacteroidota</taxon>
        <taxon>Bacteroidia</taxon>
        <taxon>Bacteroidales</taxon>
        <taxon>Prevotellaceae</taxon>
        <taxon>Hoylesella</taxon>
    </lineage>
</organism>